<organism evidence="2 3">
    <name type="scientific">Circinella minor</name>
    <dbReference type="NCBI Taxonomy" id="1195481"/>
    <lineage>
        <taxon>Eukaryota</taxon>
        <taxon>Fungi</taxon>
        <taxon>Fungi incertae sedis</taxon>
        <taxon>Mucoromycota</taxon>
        <taxon>Mucoromycotina</taxon>
        <taxon>Mucoromycetes</taxon>
        <taxon>Mucorales</taxon>
        <taxon>Lichtheimiaceae</taxon>
        <taxon>Circinella</taxon>
    </lineage>
</organism>
<dbReference type="Pfam" id="PF03184">
    <property type="entry name" value="DDE_1"/>
    <property type="match status" value="1"/>
</dbReference>
<sequence length="226" mass="26358">MTNVIYEAKIQCRHRQFEVRDDFQLSVGWLTNFINRYSFKSRRIHGESGEVDINVDSIQEAYNSLPNTAANYIQRPNYVVVLKFIRLGSLLFEFVMLMDPTISLHILLVVMKLDKDLPGKVSRFVEFIFSNAYKYGDNTKGWMTKDIFRKILRKTDNAVYAAHKDKNVLLLMDNGPSHKILDILELENVELYTLPPNTTSHYQPLDTGIITALKNKYQYIYKCFNT</sequence>
<dbReference type="InterPro" id="IPR050863">
    <property type="entry name" value="CenT-Element_Derived"/>
</dbReference>
<dbReference type="GO" id="GO:0003677">
    <property type="term" value="F:DNA binding"/>
    <property type="evidence" value="ECO:0007669"/>
    <property type="project" value="TreeGrafter"/>
</dbReference>
<name>A0A8H7S9J3_9FUNG</name>
<protein>
    <recommendedName>
        <fullName evidence="1">DDE-1 domain-containing protein</fullName>
    </recommendedName>
</protein>
<accession>A0A8H7S9J3</accession>
<comment type="caution">
    <text evidence="2">The sequence shown here is derived from an EMBL/GenBank/DDBJ whole genome shotgun (WGS) entry which is preliminary data.</text>
</comment>
<evidence type="ECO:0000313" key="2">
    <source>
        <dbReference type="EMBL" id="KAG2224580.1"/>
    </source>
</evidence>
<evidence type="ECO:0000259" key="1">
    <source>
        <dbReference type="Pfam" id="PF03184"/>
    </source>
</evidence>
<dbReference type="OrthoDB" id="2392502at2759"/>
<proteinExistence type="predicted"/>
<dbReference type="GO" id="GO:0005634">
    <property type="term" value="C:nucleus"/>
    <property type="evidence" value="ECO:0007669"/>
    <property type="project" value="TreeGrafter"/>
</dbReference>
<feature type="domain" description="DDE-1" evidence="1">
    <location>
        <begin position="131"/>
        <end position="219"/>
    </location>
</feature>
<dbReference type="PANTHER" id="PTHR19303">
    <property type="entry name" value="TRANSPOSON"/>
    <property type="match status" value="1"/>
</dbReference>
<evidence type="ECO:0000313" key="3">
    <source>
        <dbReference type="Proteomes" id="UP000646827"/>
    </source>
</evidence>
<keyword evidence="3" id="KW-1185">Reference proteome</keyword>
<dbReference type="PANTHER" id="PTHR19303:SF73">
    <property type="entry name" value="PROTEIN PDC2"/>
    <property type="match status" value="1"/>
</dbReference>
<dbReference type="AlphaFoldDB" id="A0A8H7S9J3"/>
<dbReference type="Proteomes" id="UP000646827">
    <property type="component" value="Unassembled WGS sequence"/>
</dbReference>
<dbReference type="InterPro" id="IPR004875">
    <property type="entry name" value="DDE_SF_endonuclease_dom"/>
</dbReference>
<dbReference type="EMBL" id="JAEPRB010000040">
    <property type="protein sequence ID" value="KAG2224580.1"/>
    <property type="molecule type" value="Genomic_DNA"/>
</dbReference>
<gene>
    <name evidence="2" type="ORF">INT45_003720</name>
</gene>
<reference evidence="2 3" key="1">
    <citation type="submission" date="2020-12" db="EMBL/GenBank/DDBJ databases">
        <title>Metabolic potential, ecology and presence of endohyphal bacteria is reflected in genomic diversity of Mucoromycotina.</title>
        <authorList>
            <person name="Muszewska A."/>
            <person name="Okrasinska A."/>
            <person name="Steczkiewicz K."/>
            <person name="Drgas O."/>
            <person name="Orlowska M."/>
            <person name="Perlinska-Lenart U."/>
            <person name="Aleksandrzak-Piekarczyk T."/>
            <person name="Szatraj K."/>
            <person name="Zielenkiewicz U."/>
            <person name="Pilsyk S."/>
            <person name="Malc E."/>
            <person name="Mieczkowski P."/>
            <person name="Kruszewska J.S."/>
            <person name="Biernat P."/>
            <person name="Pawlowska J."/>
        </authorList>
    </citation>
    <scope>NUCLEOTIDE SEQUENCE [LARGE SCALE GENOMIC DNA]</scope>
    <source>
        <strain evidence="2 3">CBS 142.35</strain>
    </source>
</reference>